<feature type="transmembrane region" description="Helical" evidence="8">
    <location>
        <begin position="190"/>
        <end position="209"/>
    </location>
</feature>
<keyword evidence="2" id="KW-0813">Transport</keyword>
<evidence type="ECO:0000313" key="11">
    <source>
        <dbReference type="Proteomes" id="UP000005387"/>
    </source>
</evidence>
<dbReference type="Gene3D" id="1.20.1250.20">
    <property type="entry name" value="MFS general substrate transporter like domains"/>
    <property type="match status" value="1"/>
</dbReference>
<reference evidence="10 11" key="1">
    <citation type="submission" date="2010-07" db="EMBL/GenBank/DDBJ databases">
        <title>The draft genome of Paenibacillus curdlanolyticus YK9.</title>
        <authorList>
            <consortium name="US DOE Joint Genome Institute (JGI-PGF)"/>
            <person name="Lucas S."/>
            <person name="Copeland A."/>
            <person name="Lapidus A."/>
            <person name="Cheng J.-F."/>
            <person name="Bruce D."/>
            <person name="Goodwin L."/>
            <person name="Pitluck S."/>
            <person name="Land M.L."/>
            <person name="Hauser L."/>
            <person name="Chang Y.-J."/>
            <person name="Jeffries C."/>
            <person name="Anderson I.J."/>
            <person name="Johnson E."/>
            <person name="Loganathan U."/>
            <person name="Mulhopadhyay B."/>
            <person name="Kyrpides N."/>
            <person name="Woyke T.J."/>
        </authorList>
    </citation>
    <scope>NUCLEOTIDE SEQUENCE [LARGE SCALE GENOMIC DNA]</scope>
    <source>
        <strain evidence="10 11">YK9</strain>
    </source>
</reference>
<comment type="subcellular location">
    <subcellularLocation>
        <location evidence="1">Cell membrane</location>
        <topology evidence="1">Multi-pass membrane protein</topology>
    </subcellularLocation>
</comment>
<dbReference type="Gene3D" id="1.20.1720.10">
    <property type="entry name" value="Multidrug resistance protein D"/>
    <property type="match status" value="1"/>
</dbReference>
<feature type="transmembrane region" description="Helical" evidence="8">
    <location>
        <begin position="383"/>
        <end position="401"/>
    </location>
</feature>
<dbReference type="OrthoDB" id="9816041at2"/>
<dbReference type="PROSITE" id="PS50850">
    <property type="entry name" value="MFS"/>
    <property type="match status" value="1"/>
</dbReference>
<dbReference type="AlphaFoldDB" id="E0I6J2"/>
<dbReference type="InterPro" id="IPR011701">
    <property type="entry name" value="MFS"/>
</dbReference>
<organism evidence="10 11">
    <name type="scientific">Paenibacillus curdlanolyticus YK9</name>
    <dbReference type="NCBI Taxonomy" id="717606"/>
    <lineage>
        <taxon>Bacteria</taxon>
        <taxon>Bacillati</taxon>
        <taxon>Bacillota</taxon>
        <taxon>Bacilli</taxon>
        <taxon>Bacillales</taxon>
        <taxon>Paenibacillaceae</taxon>
        <taxon>Paenibacillus</taxon>
    </lineage>
</organism>
<keyword evidence="6 8" id="KW-0472">Membrane</keyword>
<dbReference type="InterPro" id="IPR036259">
    <property type="entry name" value="MFS_trans_sf"/>
</dbReference>
<feature type="transmembrane region" description="Helical" evidence="8">
    <location>
        <begin position="41"/>
        <end position="60"/>
    </location>
</feature>
<feature type="transmembrane region" description="Helical" evidence="8">
    <location>
        <begin position="158"/>
        <end position="178"/>
    </location>
</feature>
<dbReference type="FunFam" id="1.20.1720.10:FF:000004">
    <property type="entry name" value="EmrB/QacA family drug resistance transporter"/>
    <property type="match status" value="1"/>
</dbReference>
<dbReference type="Proteomes" id="UP000005387">
    <property type="component" value="Unassembled WGS sequence"/>
</dbReference>
<feature type="transmembrane region" description="Helical" evidence="8">
    <location>
        <begin position="105"/>
        <end position="122"/>
    </location>
</feature>
<feature type="transmembrane region" description="Helical" evidence="8">
    <location>
        <begin position="215"/>
        <end position="232"/>
    </location>
</feature>
<evidence type="ECO:0000256" key="3">
    <source>
        <dbReference type="ARBA" id="ARBA00022475"/>
    </source>
</evidence>
<dbReference type="RefSeq" id="WP_006037279.1">
    <property type="nucleotide sequence ID" value="NZ_AEDD01000003.1"/>
</dbReference>
<dbReference type="InterPro" id="IPR005829">
    <property type="entry name" value="Sugar_transporter_CS"/>
</dbReference>
<dbReference type="InterPro" id="IPR020846">
    <property type="entry name" value="MFS_dom"/>
</dbReference>
<feature type="transmembrane region" description="Helical" evidence="8">
    <location>
        <begin position="7"/>
        <end position="29"/>
    </location>
</feature>
<dbReference type="STRING" id="717606.PaecuDRAFT_1264"/>
<dbReference type="SUPFAM" id="SSF103473">
    <property type="entry name" value="MFS general substrate transporter"/>
    <property type="match status" value="1"/>
</dbReference>
<dbReference type="GO" id="GO:0022857">
    <property type="term" value="F:transmembrane transporter activity"/>
    <property type="evidence" value="ECO:0007669"/>
    <property type="project" value="InterPro"/>
</dbReference>
<dbReference type="GO" id="GO:0005886">
    <property type="term" value="C:plasma membrane"/>
    <property type="evidence" value="ECO:0007669"/>
    <property type="project" value="UniProtKB-SubCell"/>
</dbReference>
<feature type="transmembrane region" description="Helical" evidence="8">
    <location>
        <begin position="340"/>
        <end position="363"/>
    </location>
</feature>
<evidence type="ECO:0000256" key="8">
    <source>
        <dbReference type="SAM" id="Phobius"/>
    </source>
</evidence>
<name>E0I6J2_9BACL</name>
<keyword evidence="4 8" id="KW-0812">Transmembrane</keyword>
<keyword evidence="5 8" id="KW-1133">Transmembrane helix</keyword>
<feature type="transmembrane region" description="Helical" evidence="8">
    <location>
        <begin position="284"/>
        <end position="304"/>
    </location>
</feature>
<evidence type="ECO:0000256" key="5">
    <source>
        <dbReference type="ARBA" id="ARBA00022989"/>
    </source>
</evidence>
<feature type="transmembrane region" description="Helical" evidence="8">
    <location>
        <begin position="413"/>
        <end position="431"/>
    </location>
</feature>
<proteinExistence type="predicted"/>
<dbReference type="PANTHER" id="PTHR23501:SF191">
    <property type="entry name" value="VACUOLAR BASIC AMINO ACID TRANSPORTER 4"/>
    <property type="match status" value="1"/>
</dbReference>
<evidence type="ECO:0000256" key="2">
    <source>
        <dbReference type="ARBA" id="ARBA00022448"/>
    </source>
</evidence>
<evidence type="ECO:0000256" key="1">
    <source>
        <dbReference type="ARBA" id="ARBA00004651"/>
    </source>
</evidence>
<feature type="transmembrane region" description="Helical" evidence="8">
    <location>
        <begin position="72"/>
        <end position="99"/>
    </location>
</feature>
<feature type="domain" description="Major facilitator superfamily (MFS) profile" evidence="9">
    <location>
        <begin position="7"/>
        <end position="436"/>
    </location>
</feature>
<dbReference type="Pfam" id="PF07690">
    <property type="entry name" value="MFS_1"/>
    <property type="match status" value="1"/>
</dbReference>
<keyword evidence="11" id="KW-1185">Reference proteome</keyword>
<dbReference type="eggNOG" id="COG2814">
    <property type="taxonomic scope" value="Bacteria"/>
</dbReference>
<feature type="transmembrane region" description="Helical" evidence="8">
    <location>
        <begin position="134"/>
        <end position="152"/>
    </location>
</feature>
<accession>E0I6J2</accession>
<dbReference type="PROSITE" id="PS00216">
    <property type="entry name" value="SUGAR_TRANSPORT_1"/>
    <property type="match status" value="1"/>
</dbReference>
<dbReference type="EMBL" id="AEDD01000003">
    <property type="protein sequence ID" value="EFM11658.1"/>
    <property type="molecule type" value="Genomic_DNA"/>
</dbReference>
<gene>
    <name evidence="10" type="ORF">PaecuDRAFT_1264</name>
</gene>
<feature type="transmembrane region" description="Helical" evidence="8">
    <location>
        <begin position="316"/>
        <end position="334"/>
    </location>
</feature>
<evidence type="ECO:0000256" key="6">
    <source>
        <dbReference type="ARBA" id="ARBA00023136"/>
    </source>
</evidence>
<evidence type="ECO:0000256" key="4">
    <source>
        <dbReference type="ARBA" id="ARBA00022692"/>
    </source>
</evidence>
<evidence type="ECO:0000259" key="9">
    <source>
        <dbReference type="PROSITE" id="PS50850"/>
    </source>
</evidence>
<feature type="transmembrane region" description="Helical" evidence="8">
    <location>
        <begin position="253"/>
        <end position="272"/>
    </location>
</feature>
<evidence type="ECO:0000256" key="7">
    <source>
        <dbReference type="ARBA" id="ARBA00044273"/>
    </source>
</evidence>
<protein>
    <recommendedName>
        <fullName evidence="7">MFS-type drug efflux transporter P55</fullName>
    </recommendedName>
</protein>
<evidence type="ECO:0000313" key="10">
    <source>
        <dbReference type="EMBL" id="EFM11658.1"/>
    </source>
</evidence>
<keyword evidence="3" id="KW-1003">Cell membrane</keyword>
<dbReference type="PANTHER" id="PTHR23501">
    <property type="entry name" value="MAJOR FACILITATOR SUPERFAMILY"/>
    <property type="match status" value="1"/>
</dbReference>
<sequence length="443" mass="47998">MKGKYSVLASIVMAMLVASMDSTIVNTTMPVIAEELGGIELYAWTFASYMILSTVLAPVAGRLSDLFGRKKVFAAGIVLFLLGSMLCGSADTMLLLVVFRAVQGIGAGIMNPFPIIIAGDLFPVEKRGSIQAMFTAMWGLSAVIAPLLGSVFVEYSSWRWVFYVNLPICLLSLLLLLPYQEQYEPKRAKIDYGGAIIFTAAIGLLLLPTVVASGWWLYLGGGLILLVLFYMYEKRQASPLIPFSLFRNKQVAWMNLNSLLTYGALFGASSYLPMFLQHQGYSLFLSGVAMLGMSFGWMICSVPAGKWIGRFGYRKLILAGNAILVGSGVWFLLLSDATGFWFVFLGSILFGLAFGMLSTVSVIGSQQLVGSTEKGISASLQMFSRNIGTAVGVTIMGSMLSGATDILVGYRHMFIYGLAFSVLALLFTIFVSGRIAKSVITEV</sequence>